<reference evidence="2 3" key="2">
    <citation type="journal article" date="2011" name="Stand. Genomic Sci.">
        <title>Complete genome sequence of Paludibacter propionicigenes type strain (WB4).</title>
        <authorList>
            <person name="Gronow S."/>
            <person name="Munk C."/>
            <person name="Lapidus A."/>
            <person name="Nolan M."/>
            <person name="Lucas S."/>
            <person name="Hammon N."/>
            <person name="Deshpande S."/>
            <person name="Cheng J.F."/>
            <person name="Tapia R."/>
            <person name="Han C."/>
            <person name="Goodwin L."/>
            <person name="Pitluck S."/>
            <person name="Liolios K."/>
            <person name="Ivanova N."/>
            <person name="Mavromatis K."/>
            <person name="Mikhailova N."/>
            <person name="Pati A."/>
            <person name="Chen A."/>
            <person name="Palaniappan K."/>
            <person name="Land M."/>
            <person name="Hauser L."/>
            <person name="Chang Y.J."/>
            <person name="Jeffries C.D."/>
            <person name="Brambilla E."/>
            <person name="Rohde M."/>
            <person name="Goker M."/>
            <person name="Detter J.C."/>
            <person name="Woyke T."/>
            <person name="Bristow J."/>
            <person name="Eisen J.A."/>
            <person name="Markowitz V."/>
            <person name="Hugenholtz P."/>
            <person name="Kyrpides N.C."/>
            <person name="Klenk H.P."/>
        </authorList>
    </citation>
    <scope>NUCLEOTIDE SEQUENCE [LARGE SCALE GENOMIC DNA]</scope>
    <source>
        <strain evidence="3">DSM 17365 / JCM 13257 / WB4</strain>
    </source>
</reference>
<dbReference type="InterPro" id="IPR036291">
    <property type="entry name" value="NAD(P)-bd_dom_sf"/>
</dbReference>
<dbReference type="PANTHER" id="PTHR43245">
    <property type="entry name" value="BIFUNCTIONAL POLYMYXIN RESISTANCE PROTEIN ARNA"/>
    <property type="match status" value="1"/>
</dbReference>
<gene>
    <name evidence="2" type="ordered locus">Palpr_0950</name>
</gene>
<dbReference type="InterPro" id="IPR050177">
    <property type="entry name" value="Lipid_A_modif_metabolic_enz"/>
</dbReference>
<dbReference type="Pfam" id="PF01370">
    <property type="entry name" value="Epimerase"/>
    <property type="match status" value="1"/>
</dbReference>
<dbReference type="STRING" id="694427.Palpr_0950"/>
<dbReference type="Gene3D" id="3.40.50.720">
    <property type="entry name" value="NAD(P)-binding Rossmann-like Domain"/>
    <property type="match status" value="1"/>
</dbReference>
<dbReference type="eggNOG" id="COG0451">
    <property type="taxonomic scope" value="Bacteria"/>
</dbReference>
<dbReference type="SUPFAM" id="SSF51735">
    <property type="entry name" value="NAD(P)-binding Rossmann-fold domains"/>
    <property type="match status" value="1"/>
</dbReference>
<dbReference type="PANTHER" id="PTHR43245:SF13">
    <property type="entry name" value="UDP-D-APIOSE_UDP-D-XYLOSE SYNTHASE 2"/>
    <property type="match status" value="1"/>
</dbReference>
<sequence length="269" mass="30481">MKLAVVVGANGFLGSELVNKLISCDFEVVAIYNSKYDRINNKARILTSSELLDLDICPDFVFYSSGNYTNSHYELLEINNILYKYSVKFYRSKMIYISSTNVYGNSSDIITECSPYYNPSLYALSKLAGEFVVRAMKRFSIVRLTYIYGPGISNNSFIPHIIASAKSNNKIILFGKGEREQDYIYIDDAVNICLASALNNENRIYLGATGISISNKKVSFEIKKWIECSIEFEGTETGQSYYFNPRNTFDELGWKPLTSFSDGIKKMLV</sequence>
<name>E4T306_PALPW</name>
<dbReference type="OrthoDB" id="9803010at2"/>
<keyword evidence="3" id="KW-1185">Reference proteome</keyword>
<evidence type="ECO:0000313" key="3">
    <source>
        <dbReference type="Proteomes" id="UP000008718"/>
    </source>
</evidence>
<dbReference type="KEGG" id="ppn:Palpr_0950"/>
<dbReference type="HOGENOM" id="CLU_1033831_0_0_10"/>
<dbReference type="EMBL" id="CP002345">
    <property type="protein sequence ID" value="ADQ79100.1"/>
    <property type="molecule type" value="Genomic_DNA"/>
</dbReference>
<evidence type="ECO:0000259" key="1">
    <source>
        <dbReference type="Pfam" id="PF01370"/>
    </source>
</evidence>
<organism evidence="2 3">
    <name type="scientific">Paludibacter propionicigenes (strain DSM 17365 / JCM 13257 / WB4)</name>
    <dbReference type="NCBI Taxonomy" id="694427"/>
    <lineage>
        <taxon>Bacteria</taxon>
        <taxon>Pseudomonadati</taxon>
        <taxon>Bacteroidota</taxon>
        <taxon>Bacteroidia</taxon>
        <taxon>Bacteroidales</taxon>
        <taxon>Paludibacteraceae</taxon>
        <taxon>Paludibacter</taxon>
    </lineage>
</organism>
<dbReference type="AlphaFoldDB" id="E4T306"/>
<protein>
    <submittedName>
        <fullName evidence="2">NAD-dependent epimerase/dehydratase</fullName>
    </submittedName>
</protein>
<proteinExistence type="predicted"/>
<reference key="1">
    <citation type="submission" date="2010-11" db="EMBL/GenBank/DDBJ databases">
        <title>The complete genome of Paludibacter propionicigenes DSM 17365.</title>
        <authorList>
            <consortium name="US DOE Joint Genome Institute (JGI-PGF)"/>
            <person name="Lucas S."/>
            <person name="Copeland A."/>
            <person name="Lapidus A."/>
            <person name="Bruce D."/>
            <person name="Goodwin L."/>
            <person name="Pitluck S."/>
            <person name="Kyrpides N."/>
            <person name="Mavromatis K."/>
            <person name="Ivanova N."/>
            <person name="Munk A.C."/>
            <person name="Brettin T."/>
            <person name="Detter J.C."/>
            <person name="Han C."/>
            <person name="Tapia R."/>
            <person name="Land M."/>
            <person name="Hauser L."/>
            <person name="Markowitz V."/>
            <person name="Cheng J.-F."/>
            <person name="Hugenholtz P."/>
            <person name="Woyke T."/>
            <person name="Wu D."/>
            <person name="Gronow S."/>
            <person name="Wellnitz S."/>
            <person name="Brambilla E."/>
            <person name="Klenk H.-P."/>
            <person name="Eisen J.A."/>
        </authorList>
    </citation>
    <scope>NUCLEOTIDE SEQUENCE</scope>
    <source>
        <strain>WB4</strain>
    </source>
</reference>
<feature type="domain" description="NAD-dependent epimerase/dehydratase" evidence="1">
    <location>
        <begin position="5"/>
        <end position="200"/>
    </location>
</feature>
<accession>E4T306</accession>
<dbReference type="InterPro" id="IPR001509">
    <property type="entry name" value="Epimerase_deHydtase"/>
</dbReference>
<dbReference type="RefSeq" id="WP_013444469.1">
    <property type="nucleotide sequence ID" value="NC_014734.1"/>
</dbReference>
<evidence type="ECO:0000313" key="2">
    <source>
        <dbReference type="EMBL" id="ADQ79100.1"/>
    </source>
</evidence>
<dbReference type="Proteomes" id="UP000008718">
    <property type="component" value="Chromosome"/>
</dbReference>